<gene>
    <name evidence="1" type="ORF">CYMTET_41584</name>
</gene>
<protein>
    <submittedName>
        <fullName evidence="1">Uncharacterized protein</fullName>
    </submittedName>
</protein>
<accession>A0AAE0C5X0</accession>
<reference evidence="1 2" key="1">
    <citation type="journal article" date="2015" name="Genome Biol. Evol.">
        <title>Comparative Genomics of a Bacterivorous Green Alga Reveals Evolutionary Causalities and Consequences of Phago-Mixotrophic Mode of Nutrition.</title>
        <authorList>
            <person name="Burns J.A."/>
            <person name="Paasch A."/>
            <person name="Narechania A."/>
            <person name="Kim E."/>
        </authorList>
    </citation>
    <scope>NUCLEOTIDE SEQUENCE [LARGE SCALE GENOMIC DNA]</scope>
    <source>
        <strain evidence="1 2">PLY_AMNH</strain>
    </source>
</reference>
<dbReference type="Proteomes" id="UP001190700">
    <property type="component" value="Unassembled WGS sequence"/>
</dbReference>
<evidence type="ECO:0000313" key="1">
    <source>
        <dbReference type="EMBL" id="KAK3248972.1"/>
    </source>
</evidence>
<dbReference type="EMBL" id="LGRX02027657">
    <property type="protein sequence ID" value="KAK3248972.1"/>
    <property type="molecule type" value="Genomic_DNA"/>
</dbReference>
<keyword evidence="2" id="KW-1185">Reference proteome</keyword>
<dbReference type="AlphaFoldDB" id="A0AAE0C5X0"/>
<organism evidence="1 2">
    <name type="scientific">Cymbomonas tetramitiformis</name>
    <dbReference type="NCBI Taxonomy" id="36881"/>
    <lineage>
        <taxon>Eukaryota</taxon>
        <taxon>Viridiplantae</taxon>
        <taxon>Chlorophyta</taxon>
        <taxon>Pyramimonadophyceae</taxon>
        <taxon>Pyramimonadales</taxon>
        <taxon>Pyramimonadaceae</taxon>
        <taxon>Cymbomonas</taxon>
    </lineage>
</organism>
<evidence type="ECO:0000313" key="2">
    <source>
        <dbReference type="Proteomes" id="UP001190700"/>
    </source>
</evidence>
<comment type="caution">
    <text evidence="1">The sequence shown here is derived from an EMBL/GenBank/DDBJ whole genome shotgun (WGS) entry which is preliminary data.</text>
</comment>
<proteinExistence type="predicted"/>
<sequence length="376" mass="42552">MQDALQRVSRWVMFRTAFAQLPVAARDRMGSIHHLSSMDRFENEFEVHLKIAVENEPVLEDKIFMCLINTIFNGTEWLRSEWMRALSSHTPFGFPLRERWSVIEAALPECVSLKSRAGSGLKLGSKDEPTSYRSSIPFFRLGNPRPFGLGGRPTNFTEGTLVRTLAAGIDQMRTFLGLPKTYSWQASITFLELQDVLPLCKQATTVEEVEVFMDYMVTKCFAWGGLSTNIFVYKLIDTGVFPPVDPLAFLGPGSKATMGLLFPQLQKDEKGLREKLRVVATDLLPESLSTMEFRELGFRVPGETFRTLVLKHALCKFGSSGKSYTRNYLPAGMEQVGRNTDILPRDTVEPLVYREGHLVREASFREDLKYATTILQ</sequence>
<feature type="non-terminal residue" evidence="1">
    <location>
        <position position="376"/>
    </location>
</feature>
<name>A0AAE0C5X0_9CHLO</name>